<proteinExistence type="predicted"/>
<protein>
    <submittedName>
        <fullName evidence="1">AlpA family phage regulatory protein</fullName>
    </submittedName>
</protein>
<reference evidence="1 2" key="1">
    <citation type="submission" date="2018-10" db="EMBL/GenBank/DDBJ databases">
        <title>Complete Genome Sequence and Transcriptomic Profiles of a Marine Bacterium, Pseudoalteromonas agarivorans Hao 2018.</title>
        <authorList>
            <person name="Hao L."/>
        </authorList>
    </citation>
    <scope>NUCLEOTIDE SEQUENCE [LARGE SCALE GENOMIC DNA]</scope>
    <source>
        <strain evidence="1 2">Hao 2018</strain>
    </source>
</reference>
<dbReference type="SUPFAM" id="SSF46955">
    <property type="entry name" value="Putative DNA-binding domain"/>
    <property type="match status" value="1"/>
</dbReference>
<dbReference type="InterPro" id="IPR010260">
    <property type="entry name" value="AlpA"/>
</dbReference>
<dbReference type="EMBL" id="CP033065">
    <property type="protein sequence ID" value="AYM87330.1"/>
    <property type="molecule type" value="Genomic_DNA"/>
</dbReference>
<sequence length="66" mass="7228">MTDRILKLNDVVEITGASVSTINRWEKAGKFPARKKLGIKAMGWLASDIQKWMESLPGANEVKGAA</sequence>
<dbReference type="Proteomes" id="UP000279995">
    <property type="component" value="Chromosome I"/>
</dbReference>
<evidence type="ECO:0000313" key="2">
    <source>
        <dbReference type="Proteomes" id="UP000279995"/>
    </source>
</evidence>
<dbReference type="Gene3D" id="1.10.238.160">
    <property type="match status" value="1"/>
</dbReference>
<evidence type="ECO:0000313" key="1">
    <source>
        <dbReference type="EMBL" id="AYM87330.1"/>
    </source>
</evidence>
<dbReference type="InterPro" id="IPR009061">
    <property type="entry name" value="DNA-bd_dom_put_sf"/>
</dbReference>
<dbReference type="RefSeq" id="WP_121637829.1">
    <property type="nucleotide sequence ID" value="NZ_CP033065.1"/>
</dbReference>
<organism evidence="1 2">
    <name type="scientific">Pseudoalteromonas agarivorans</name>
    <dbReference type="NCBI Taxonomy" id="176102"/>
    <lineage>
        <taxon>Bacteria</taxon>
        <taxon>Pseudomonadati</taxon>
        <taxon>Pseudomonadota</taxon>
        <taxon>Gammaproteobacteria</taxon>
        <taxon>Alteromonadales</taxon>
        <taxon>Pseudoalteromonadaceae</taxon>
        <taxon>Pseudoalteromonas</taxon>
    </lineage>
</organism>
<accession>A0AAD0U3K9</accession>
<gene>
    <name evidence="1" type="ORF">D9T18_11910</name>
</gene>
<name>A0AAD0U3K9_9GAMM</name>
<dbReference type="Pfam" id="PF05930">
    <property type="entry name" value="Phage_AlpA"/>
    <property type="match status" value="1"/>
</dbReference>
<dbReference type="AlphaFoldDB" id="A0AAD0U3K9"/>